<dbReference type="Pfam" id="PF00903">
    <property type="entry name" value="Glyoxalase"/>
    <property type="match status" value="1"/>
</dbReference>
<gene>
    <name evidence="2" type="ORF">IV88_GL000184</name>
</gene>
<evidence type="ECO:0000259" key="1">
    <source>
        <dbReference type="PROSITE" id="PS51819"/>
    </source>
</evidence>
<dbReference type="EMBL" id="JQCQ01000010">
    <property type="protein sequence ID" value="KRO25453.1"/>
    <property type="molecule type" value="Genomic_DNA"/>
</dbReference>
<name>A0A0R2NN72_9LACO</name>
<dbReference type="SUPFAM" id="SSF54593">
    <property type="entry name" value="Glyoxalase/Bleomycin resistance protein/Dihydroxybiphenyl dioxygenase"/>
    <property type="match status" value="1"/>
</dbReference>
<dbReference type="InterPro" id="IPR037523">
    <property type="entry name" value="VOC_core"/>
</dbReference>
<dbReference type="InterPro" id="IPR029068">
    <property type="entry name" value="Glyas_Bleomycin-R_OHBP_Dase"/>
</dbReference>
<dbReference type="InterPro" id="IPR004360">
    <property type="entry name" value="Glyas_Fos-R_dOase_dom"/>
</dbReference>
<accession>A0A0R2NN72</accession>
<reference evidence="2 3" key="1">
    <citation type="journal article" date="2015" name="Genome Announc.">
        <title>Expanding the biotechnology potential of lactobacilli through comparative genomics of 213 strains and associated genera.</title>
        <authorList>
            <person name="Sun Z."/>
            <person name="Harris H.M."/>
            <person name="McCann A."/>
            <person name="Guo C."/>
            <person name="Argimon S."/>
            <person name="Zhang W."/>
            <person name="Yang X."/>
            <person name="Jeffery I.B."/>
            <person name="Cooney J.C."/>
            <person name="Kagawa T.F."/>
            <person name="Liu W."/>
            <person name="Song Y."/>
            <person name="Salvetti E."/>
            <person name="Wrobel A."/>
            <person name="Rasinkangas P."/>
            <person name="Parkhill J."/>
            <person name="Rea M.C."/>
            <person name="O'Sullivan O."/>
            <person name="Ritari J."/>
            <person name="Douillard F.P."/>
            <person name="Paul Ross R."/>
            <person name="Yang R."/>
            <person name="Briner A.E."/>
            <person name="Felis G.E."/>
            <person name="de Vos W.M."/>
            <person name="Barrangou R."/>
            <person name="Klaenhammer T.R."/>
            <person name="Caufield P.W."/>
            <person name="Cui Y."/>
            <person name="Zhang H."/>
            <person name="O'Toole P.W."/>
        </authorList>
    </citation>
    <scope>NUCLEOTIDE SEQUENCE [LARGE SCALE GENOMIC DNA]</scope>
    <source>
        <strain evidence="2 3">DSM 23026</strain>
    </source>
</reference>
<dbReference type="PANTHER" id="PTHR36113:SF1">
    <property type="entry name" value="GLYOXALASE_BLEOMYCIN RESISTANCE PROTEIN_DIOXYGENASE"/>
    <property type="match status" value="1"/>
</dbReference>
<dbReference type="PROSITE" id="PS51819">
    <property type="entry name" value="VOC"/>
    <property type="match status" value="1"/>
</dbReference>
<dbReference type="AlphaFoldDB" id="A0A0R2NN72"/>
<evidence type="ECO:0000313" key="3">
    <source>
        <dbReference type="Proteomes" id="UP000051249"/>
    </source>
</evidence>
<dbReference type="RefSeq" id="WP_057798932.1">
    <property type="nucleotide sequence ID" value="NZ_BJZZ01000009.1"/>
</dbReference>
<dbReference type="InterPro" id="IPR051332">
    <property type="entry name" value="Fosfomycin_Res_Enzymes"/>
</dbReference>
<dbReference type="Gene3D" id="3.10.180.10">
    <property type="entry name" value="2,3-Dihydroxybiphenyl 1,2-Dioxygenase, domain 1"/>
    <property type="match status" value="1"/>
</dbReference>
<sequence>MKIEHVAIWTKGIEKFKSFYEKYFEATSSELYHNRTKGFYSYFLSFPDGETRMEIMNQDNVVEPDSITYGYAHIAMSLGSEKAVDEMTERLSNDGYKHTNGPRTTGDGYYESVFEDPEGNVLELTV</sequence>
<comment type="caution">
    <text evidence="2">The sequence shown here is derived from an EMBL/GenBank/DDBJ whole genome shotgun (WGS) entry which is preliminary data.</text>
</comment>
<dbReference type="PATRIC" id="fig|480391.4.peg.187"/>
<dbReference type="PANTHER" id="PTHR36113">
    <property type="entry name" value="LYASE, PUTATIVE-RELATED-RELATED"/>
    <property type="match status" value="1"/>
</dbReference>
<dbReference type="OrthoDB" id="9789012at2"/>
<protein>
    <recommendedName>
        <fullName evidence="1">VOC domain-containing protein</fullName>
    </recommendedName>
</protein>
<keyword evidence="3" id="KW-1185">Reference proteome</keyword>
<feature type="domain" description="VOC" evidence="1">
    <location>
        <begin position="2"/>
        <end position="126"/>
    </location>
</feature>
<proteinExistence type="predicted"/>
<evidence type="ECO:0000313" key="2">
    <source>
        <dbReference type="EMBL" id="KRO25453.1"/>
    </source>
</evidence>
<organism evidence="2 3">
    <name type="scientific">Pediococcus argentinicus</name>
    <dbReference type="NCBI Taxonomy" id="480391"/>
    <lineage>
        <taxon>Bacteria</taxon>
        <taxon>Bacillati</taxon>
        <taxon>Bacillota</taxon>
        <taxon>Bacilli</taxon>
        <taxon>Lactobacillales</taxon>
        <taxon>Lactobacillaceae</taxon>
        <taxon>Pediococcus</taxon>
    </lineage>
</organism>
<dbReference type="Proteomes" id="UP000051249">
    <property type="component" value="Unassembled WGS sequence"/>
</dbReference>